<dbReference type="PANTHER" id="PTHR42756:SF1">
    <property type="entry name" value="TRANSCRIPTIONAL REPRESSOR OF EMRAB OPERON"/>
    <property type="match status" value="1"/>
</dbReference>
<dbReference type="SUPFAM" id="SSF46785">
    <property type="entry name" value="Winged helix' DNA-binding domain"/>
    <property type="match status" value="1"/>
</dbReference>
<dbReference type="GO" id="GO:0003677">
    <property type="term" value="F:DNA binding"/>
    <property type="evidence" value="ECO:0007669"/>
    <property type="project" value="UniProtKB-KW"/>
</dbReference>
<evidence type="ECO:0000256" key="4">
    <source>
        <dbReference type="SAM" id="MobiDB-lite"/>
    </source>
</evidence>
<sequence length="212" mass="23697">MNQDINESRQNYMKIVARLIAAARGSQNASDMFDEAVGKLLGSNRTDARCADIIQRYGSMSAGELAKRANLTTGAVTTVIDRLEKSGIAKRVRDKTDRRKVHIELTDYTNQITQTLFEGTGEVFAKAMKDVSYEEVKIISQYLEFTQGLNSAYAQILQKHLPKSDASRQQRLKAAQSFAKEQNHIKDELIANWGKEPDEPPATGKFSMYDGS</sequence>
<name>A0A3B0TKT5_9ZZZZ</name>
<proteinExistence type="predicted"/>
<dbReference type="AlphaFoldDB" id="A0A3B0TKT5"/>
<evidence type="ECO:0000256" key="3">
    <source>
        <dbReference type="ARBA" id="ARBA00023163"/>
    </source>
</evidence>
<keyword evidence="1" id="KW-0805">Transcription regulation</keyword>
<dbReference type="EMBL" id="UOEQ01000209">
    <property type="protein sequence ID" value="VAW19301.1"/>
    <property type="molecule type" value="Genomic_DNA"/>
</dbReference>
<dbReference type="CDD" id="cd00090">
    <property type="entry name" value="HTH_ARSR"/>
    <property type="match status" value="1"/>
</dbReference>
<dbReference type="InterPro" id="IPR000835">
    <property type="entry name" value="HTH_MarR-typ"/>
</dbReference>
<dbReference type="InterPro" id="IPR036390">
    <property type="entry name" value="WH_DNA-bd_sf"/>
</dbReference>
<keyword evidence="3" id="KW-0804">Transcription</keyword>
<accession>A0A3B0TKT5</accession>
<keyword evidence="2" id="KW-0238">DNA-binding</keyword>
<dbReference type="PANTHER" id="PTHR42756">
    <property type="entry name" value="TRANSCRIPTIONAL REGULATOR, MARR"/>
    <property type="match status" value="1"/>
</dbReference>
<dbReference type="GO" id="GO:0003700">
    <property type="term" value="F:DNA-binding transcription factor activity"/>
    <property type="evidence" value="ECO:0007669"/>
    <property type="project" value="InterPro"/>
</dbReference>
<evidence type="ECO:0000256" key="1">
    <source>
        <dbReference type="ARBA" id="ARBA00023015"/>
    </source>
</evidence>
<protein>
    <recommendedName>
        <fullName evidence="5">HTH marR-type domain-containing protein</fullName>
    </recommendedName>
</protein>
<gene>
    <name evidence="6" type="ORF">MNBD_ALPHA11-1168</name>
</gene>
<evidence type="ECO:0000256" key="2">
    <source>
        <dbReference type="ARBA" id="ARBA00023125"/>
    </source>
</evidence>
<feature type="region of interest" description="Disordered" evidence="4">
    <location>
        <begin position="189"/>
        <end position="212"/>
    </location>
</feature>
<reference evidence="6" key="1">
    <citation type="submission" date="2018-06" db="EMBL/GenBank/DDBJ databases">
        <authorList>
            <person name="Zhirakovskaya E."/>
        </authorList>
    </citation>
    <scope>NUCLEOTIDE SEQUENCE</scope>
</reference>
<dbReference type="InterPro" id="IPR011991">
    <property type="entry name" value="ArsR-like_HTH"/>
</dbReference>
<dbReference type="SMART" id="SM00347">
    <property type="entry name" value="HTH_MARR"/>
    <property type="match status" value="1"/>
</dbReference>
<dbReference type="InterPro" id="IPR036388">
    <property type="entry name" value="WH-like_DNA-bd_sf"/>
</dbReference>
<evidence type="ECO:0000259" key="5">
    <source>
        <dbReference type="PROSITE" id="PS50995"/>
    </source>
</evidence>
<dbReference type="Pfam" id="PF01047">
    <property type="entry name" value="MarR"/>
    <property type="match status" value="1"/>
</dbReference>
<evidence type="ECO:0000313" key="6">
    <source>
        <dbReference type="EMBL" id="VAW19301.1"/>
    </source>
</evidence>
<feature type="domain" description="HTH marR-type" evidence="5">
    <location>
        <begin position="9"/>
        <end position="148"/>
    </location>
</feature>
<dbReference type="Gene3D" id="1.10.10.10">
    <property type="entry name" value="Winged helix-like DNA-binding domain superfamily/Winged helix DNA-binding domain"/>
    <property type="match status" value="1"/>
</dbReference>
<organism evidence="6">
    <name type="scientific">hydrothermal vent metagenome</name>
    <dbReference type="NCBI Taxonomy" id="652676"/>
    <lineage>
        <taxon>unclassified sequences</taxon>
        <taxon>metagenomes</taxon>
        <taxon>ecological metagenomes</taxon>
    </lineage>
</organism>
<dbReference type="PROSITE" id="PS50995">
    <property type="entry name" value="HTH_MARR_2"/>
    <property type="match status" value="1"/>
</dbReference>
<dbReference type="PRINTS" id="PR00598">
    <property type="entry name" value="HTHMARR"/>
</dbReference>